<dbReference type="AlphaFoldDB" id="A0A410W6V6"/>
<evidence type="ECO:0000313" key="1">
    <source>
        <dbReference type="EMBL" id="QAU51693.1"/>
    </source>
</evidence>
<reference evidence="1 2" key="1">
    <citation type="submission" date="2019-01" db="EMBL/GenBank/DDBJ databases">
        <authorList>
            <person name="Ruckert C."/>
            <person name="Busche T."/>
            <person name="Kalinowski J."/>
        </authorList>
    </citation>
    <scope>NUCLEOTIDE SEQUENCE [LARGE SCALE GENOMIC DNA]</scope>
    <source>
        <strain evidence="1 2">136/3</strain>
    </source>
</reference>
<keyword evidence="2" id="KW-1185">Reference proteome</keyword>
<accession>A0A410W6V6</accession>
<organism evidence="1 2">
    <name type="scientific">Corynebacterium pelargi</name>
    <dbReference type="NCBI Taxonomy" id="1471400"/>
    <lineage>
        <taxon>Bacteria</taxon>
        <taxon>Bacillati</taxon>
        <taxon>Actinomycetota</taxon>
        <taxon>Actinomycetes</taxon>
        <taxon>Mycobacteriales</taxon>
        <taxon>Corynebacteriaceae</taxon>
        <taxon>Corynebacterium</taxon>
    </lineage>
</organism>
<evidence type="ECO:0000313" key="2">
    <source>
        <dbReference type="Proteomes" id="UP000288929"/>
    </source>
</evidence>
<dbReference type="KEGG" id="cpeg:CPELA_01975"/>
<sequence>MAISVVVISDGGATSNTACSAESLLVRSAQGGDRPLKELVIIEQLVDGVHAVAADGREDVVEHPRLELLGGG</sequence>
<name>A0A410W6V6_9CORY</name>
<dbReference type="EMBL" id="CP035299">
    <property type="protein sequence ID" value="QAU51693.1"/>
    <property type="molecule type" value="Genomic_DNA"/>
</dbReference>
<dbReference type="Proteomes" id="UP000288929">
    <property type="component" value="Chromosome"/>
</dbReference>
<gene>
    <name evidence="1" type="ORF">CPELA_01975</name>
</gene>
<protein>
    <submittedName>
        <fullName evidence="1">Uncharacterized protein</fullName>
    </submittedName>
</protein>
<proteinExistence type="predicted"/>